<feature type="domain" description="PDZ" evidence="1">
    <location>
        <begin position="1"/>
        <end position="80"/>
    </location>
</feature>
<reference evidence="2 3" key="1">
    <citation type="journal article" date="2013" name="Nature">
        <title>Insights into bilaterian evolution from three spiralian genomes.</title>
        <authorList>
            <person name="Simakov O."/>
            <person name="Marletaz F."/>
            <person name="Cho S.J."/>
            <person name="Edsinger-Gonzales E."/>
            <person name="Havlak P."/>
            <person name="Hellsten U."/>
            <person name="Kuo D.H."/>
            <person name="Larsson T."/>
            <person name="Lv J."/>
            <person name="Arendt D."/>
            <person name="Savage R."/>
            <person name="Osoegawa K."/>
            <person name="de Jong P."/>
            <person name="Grimwood J."/>
            <person name="Chapman J.A."/>
            <person name="Shapiro H."/>
            <person name="Aerts A."/>
            <person name="Otillar R.P."/>
            <person name="Terry A.Y."/>
            <person name="Boore J.L."/>
            <person name="Grigoriev I.V."/>
            <person name="Lindberg D.R."/>
            <person name="Seaver E.C."/>
            <person name="Weisblat D.A."/>
            <person name="Putnam N.H."/>
            <person name="Rokhsar D.S."/>
        </authorList>
    </citation>
    <scope>NUCLEOTIDE SEQUENCE [LARGE SCALE GENOMIC DNA]</scope>
</reference>
<dbReference type="PANTHER" id="PTHR10316">
    <property type="entry name" value="MEMBRANE ASSOCIATED GUANYLATE KINASE-RELATED"/>
    <property type="match status" value="1"/>
</dbReference>
<protein>
    <recommendedName>
        <fullName evidence="1">PDZ domain-containing protein</fullName>
    </recommendedName>
</protein>
<keyword evidence="3" id="KW-1185">Reference proteome</keyword>
<dbReference type="CDD" id="cd06735">
    <property type="entry name" value="PDZ5_MAGI-1_3-like"/>
    <property type="match status" value="1"/>
</dbReference>
<dbReference type="KEGG" id="lgi:LOTGIDRAFT_57654"/>
<dbReference type="Proteomes" id="UP000030746">
    <property type="component" value="Unassembled WGS sequence"/>
</dbReference>
<organism evidence="2 3">
    <name type="scientific">Lottia gigantea</name>
    <name type="common">Giant owl limpet</name>
    <dbReference type="NCBI Taxonomy" id="225164"/>
    <lineage>
        <taxon>Eukaryota</taxon>
        <taxon>Metazoa</taxon>
        <taxon>Spiralia</taxon>
        <taxon>Lophotrochozoa</taxon>
        <taxon>Mollusca</taxon>
        <taxon>Gastropoda</taxon>
        <taxon>Patellogastropoda</taxon>
        <taxon>Lottioidea</taxon>
        <taxon>Lottiidae</taxon>
        <taxon>Lottia</taxon>
    </lineage>
</organism>
<dbReference type="CTD" id="20251404"/>
<dbReference type="RefSeq" id="XP_009044765.1">
    <property type="nucleotide sequence ID" value="XM_009046517.1"/>
</dbReference>
<dbReference type="InterPro" id="IPR036034">
    <property type="entry name" value="PDZ_sf"/>
</dbReference>
<sequence>VELDRGSRGFGFSIRGGREFNNMPLFVLRIAEGGAADVDGRLRVGDQILEINQIETTNMNHSEAIDIIQNGGSIVRLKMK</sequence>
<dbReference type="GO" id="GO:0007165">
    <property type="term" value="P:signal transduction"/>
    <property type="evidence" value="ECO:0007669"/>
    <property type="project" value="TreeGrafter"/>
</dbReference>
<dbReference type="OrthoDB" id="6158086at2759"/>
<feature type="non-terminal residue" evidence="2">
    <location>
        <position position="80"/>
    </location>
</feature>
<dbReference type="OMA" id="QEMGQYS"/>
<dbReference type="SMART" id="SM00228">
    <property type="entry name" value="PDZ"/>
    <property type="match status" value="1"/>
</dbReference>
<dbReference type="AlphaFoldDB" id="V4BAQ2"/>
<dbReference type="Pfam" id="PF00595">
    <property type="entry name" value="PDZ"/>
    <property type="match status" value="1"/>
</dbReference>
<dbReference type="EMBL" id="KB199699">
    <property type="protein sequence ID" value="ESP04596.1"/>
    <property type="molecule type" value="Genomic_DNA"/>
</dbReference>
<dbReference type="Gene3D" id="2.30.42.10">
    <property type="match status" value="1"/>
</dbReference>
<gene>
    <name evidence="2" type="ORF">LOTGIDRAFT_57654</name>
</gene>
<feature type="non-terminal residue" evidence="2">
    <location>
        <position position="1"/>
    </location>
</feature>
<accession>V4BAQ2</accession>
<dbReference type="HOGENOM" id="CLU_149433_1_1_1"/>
<name>V4BAQ2_LOTGI</name>
<dbReference type="InterPro" id="IPR001478">
    <property type="entry name" value="PDZ"/>
</dbReference>
<dbReference type="GO" id="GO:0005737">
    <property type="term" value="C:cytoplasm"/>
    <property type="evidence" value="ECO:0007669"/>
    <property type="project" value="TreeGrafter"/>
</dbReference>
<dbReference type="PANTHER" id="PTHR10316:SF40">
    <property type="entry name" value="LD27118P"/>
    <property type="match status" value="1"/>
</dbReference>
<dbReference type="SUPFAM" id="SSF50156">
    <property type="entry name" value="PDZ domain-like"/>
    <property type="match status" value="1"/>
</dbReference>
<evidence type="ECO:0000259" key="1">
    <source>
        <dbReference type="PROSITE" id="PS50106"/>
    </source>
</evidence>
<evidence type="ECO:0000313" key="2">
    <source>
        <dbReference type="EMBL" id="ESP04596.1"/>
    </source>
</evidence>
<evidence type="ECO:0000313" key="3">
    <source>
        <dbReference type="Proteomes" id="UP000030746"/>
    </source>
</evidence>
<dbReference type="PROSITE" id="PS50106">
    <property type="entry name" value="PDZ"/>
    <property type="match status" value="1"/>
</dbReference>
<proteinExistence type="predicted"/>
<dbReference type="GeneID" id="20251404"/>